<dbReference type="PROSITE" id="PS51257">
    <property type="entry name" value="PROKAR_LIPOPROTEIN"/>
    <property type="match status" value="1"/>
</dbReference>
<keyword evidence="1" id="KW-0472">Membrane</keyword>
<keyword evidence="4" id="KW-1185">Reference proteome</keyword>
<name>A0ABD3R2D9_9STRA</name>
<feature type="chain" id="PRO_5044769041" description="Transmembrane protein" evidence="2">
    <location>
        <begin position="25"/>
        <end position="141"/>
    </location>
</feature>
<evidence type="ECO:0000313" key="3">
    <source>
        <dbReference type="EMBL" id="KAL3806429.1"/>
    </source>
</evidence>
<dbReference type="Proteomes" id="UP001530377">
    <property type="component" value="Unassembled WGS sequence"/>
</dbReference>
<keyword evidence="1" id="KW-0812">Transmembrane</keyword>
<evidence type="ECO:0000313" key="4">
    <source>
        <dbReference type="Proteomes" id="UP001530377"/>
    </source>
</evidence>
<evidence type="ECO:0000256" key="2">
    <source>
        <dbReference type="SAM" id="SignalP"/>
    </source>
</evidence>
<proteinExistence type="predicted"/>
<evidence type="ECO:0008006" key="5">
    <source>
        <dbReference type="Google" id="ProtNLM"/>
    </source>
</evidence>
<reference evidence="3 4" key="1">
    <citation type="submission" date="2024-10" db="EMBL/GenBank/DDBJ databases">
        <title>Updated reference genomes for cyclostephanoid diatoms.</title>
        <authorList>
            <person name="Roberts W.R."/>
            <person name="Alverson A.J."/>
        </authorList>
    </citation>
    <scope>NUCLEOTIDE SEQUENCE [LARGE SCALE GENOMIC DNA]</scope>
    <source>
        <strain evidence="3 4">AJA228-03</strain>
    </source>
</reference>
<protein>
    <recommendedName>
        <fullName evidence="5">Transmembrane protein</fullName>
    </recommendedName>
</protein>
<comment type="caution">
    <text evidence="3">The sequence shown here is derived from an EMBL/GenBank/DDBJ whole genome shotgun (WGS) entry which is preliminary data.</text>
</comment>
<feature type="transmembrane region" description="Helical" evidence="1">
    <location>
        <begin position="116"/>
        <end position="136"/>
    </location>
</feature>
<organism evidence="3 4">
    <name type="scientific">Cyclostephanos tholiformis</name>
    <dbReference type="NCBI Taxonomy" id="382380"/>
    <lineage>
        <taxon>Eukaryota</taxon>
        <taxon>Sar</taxon>
        <taxon>Stramenopiles</taxon>
        <taxon>Ochrophyta</taxon>
        <taxon>Bacillariophyta</taxon>
        <taxon>Coscinodiscophyceae</taxon>
        <taxon>Thalassiosirophycidae</taxon>
        <taxon>Stephanodiscales</taxon>
        <taxon>Stephanodiscaceae</taxon>
        <taxon>Cyclostephanos</taxon>
    </lineage>
</organism>
<keyword evidence="1" id="KW-1133">Transmembrane helix</keyword>
<sequence length="141" mass="15321">MKANMNRTFVFVISLLSMVACASGFVSPRGRRSATSLPMALMDAPLSPPNSASAPISFVQPAPSTTSSSLSDGIGRYILQEPPSSIMTSNTVLSLKERPPPPTAEEIAAKKATFNLWFWGGGFVAPFLATFYYFGFKFWER</sequence>
<evidence type="ECO:0000256" key="1">
    <source>
        <dbReference type="SAM" id="Phobius"/>
    </source>
</evidence>
<gene>
    <name evidence="3" type="ORF">ACHAXA_009627</name>
</gene>
<dbReference type="AlphaFoldDB" id="A0ABD3R2D9"/>
<dbReference type="EMBL" id="JALLPB020000811">
    <property type="protein sequence ID" value="KAL3806429.1"/>
    <property type="molecule type" value="Genomic_DNA"/>
</dbReference>
<accession>A0ABD3R2D9</accession>
<keyword evidence="2" id="KW-0732">Signal</keyword>
<feature type="signal peptide" evidence="2">
    <location>
        <begin position="1"/>
        <end position="24"/>
    </location>
</feature>